<feature type="transmembrane region" description="Helical" evidence="10">
    <location>
        <begin position="164"/>
        <end position="185"/>
    </location>
</feature>
<dbReference type="InterPro" id="IPR047664">
    <property type="entry name" value="SWEET"/>
</dbReference>
<evidence type="ECO:0000256" key="6">
    <source>
        <dbReference type="ARBA" id="ARBA00022692"/>
    </source>
</evidence>
<keyword evidence="11" id="KW-1185">Reference proteome</keyword>
<feature type="transmembrane region" description="Helical" evidence="10">
    <location>
        <begin position="74"/>
        <end position="94"/>
    </location>
</feature>
<dbReference type="Proteomes" id="UP001652625">
    <property type="component" value="Chromosome 13"/>
</dbReference>
<feature type="transmembrane region" description="Helical" evidence="10">
    <location>
        <begin position="49"/>
        <end position="68"/>
    </location>
</feature>
<dbReference type="Pfam" id="PF03083">
    <property type="entry name" value="MtN3_slv"/>
    <property type="match status" value="2"/>
</dbReference>
<dbReference type="InterPro" id="IPR004316">
    <property type="entry name" value="SWEET_rpt"/>
</dbReference>
<dbReference type="Gene3D" id="1.20.1280.290">
    <property type="match status" value="2"/>
</dbReference>
<keyword evidence="5 10" id="KW-0762">Sugar transport</keyword>
<name>A0ABM4DDN8_HYDVU</name>
<evidence type="ECO:0000256" key="8">
    <source>
        <dbReference type="ARBA" id="ARBA00022989"/>
    </source>
</evidence>
<comment type="similarity">
    <text evidence="2 10">Belongs to the SWEET sugar transporter family.</text>
</comment>
<keyword evidence="4" id="KW-1003">Cell membrane</keyword>
<dbReference type="GeneID" id="101235355"/>
<gene>
    <name evidence="12" type="primary">LOC101235355</name>
</gene>
<organism evidence="11 12">
    <name type="scientific">Hydra vulgaris</name>
    <name type="common">Hydra</name>
    <name type="synonym">Hydra attenuata</name>
    <dbReference type="NCBI Taxonomy" id="6087"/>
    <lineage>
        <taxon>Eukaryota</taxon>
        <taxon>Metazoa</taxon>
        <taxon>Cnidaria</taxon>
        <taxon>Hydrozoa</taxon>
        <taxon>Hydroidolina</taxon>
        <taxon>Anthoathecata</taxon>
        <taxon>Aplanulata</taxon>
        <taxon>Hydridae</taxon>
        <taxon>Hydra</taxon>
    </lineage>
</organism>
<evidence type="ECO:0000256" key="3">
    <source>
        <dbReference type="ARBA" id="ARBA00022448"/>
    </source>
</evidence>
<feature type="transmembrane region" description="Helical" evidence="10">
    <location>
        <begin position="6"/>
        <end position="29"/>
    </location>
</feature>
<dbReference type="PANTHER" id="PTHR10791">
    <property type="entry name" value="RAG1-ACTIVATING PROTEIN 1"/>
    <property type="match status" value="1"/>
</dbReference>
<dbReference type="RefSeq" id="XP_065672517.1">
    <property type="nucleotide sequence ID" value="XM_065816445.1"/>
</dbReference>
<evidence type="ECO:0000256" key="1">
    <source>
        <dbReference type="ARBA" id="ARBA00004651"/>
    </source>
</evidence>
<keyword evidence="8 10" id="KW-1133">Transmembrane helix</keyword>
<feature type="transmembrane region" description="Helical" evidence="10">
    <location>
        <begin position="133"/>
        <end position="152"/>
    </location>
</feature>
<sequence>MVDISFFESEFFAVCVQGCALVLTIGFFLTGSITCMKIHHQKSVKNVNFLPYLTAFLNTFLWFVYGSLKKDSLLIFVNSVGCILQAGYIFVFIQNCDKKQYYIKRVFTLGFTCFCVLVVAEFGHIFFDTLLVLAWMACAVSVLMFGSPLSTVREVIRTKNAETISFPLSIMTCLTTISWFIYGSLKHDNFVRFPNALGFILGLSQIYFINKFKIQKLIGTNLNV</sequence>
<reference evidence="12" key="1">
    <citation type="submission" date="2025-08" db="UniProtKB">
        <authorList>
            <consortium name="RefSeq"/>
        </authorList>
    </citation>
    <scope>IDENTIFICATION</scope>
</reference>
<evidence type="ECO:0000256" key="9">
    <source>
        <dbReference type="ARBA" id="ARBA00023136"/>
    </source>
</evidence>
<evidence type="ECO:0000256" key="7">
    <source>
        <dbReference type="ARBA" id="ARBA00022737"/>
    </source>
</evidence>
<feature type="transmembrane region" description="Helical" evidence="10">
    <location>
        <begin position="106"/>
        <end position="127"/>
    </location>
</feature>
<comment type="function">
    <text evidence="10">Mediates sugar transport across membranes.</text>
</comment>
<feature type="transmembrane region" description="Helical" evidence="10">
    <location>
        <begin position="191"/>
        <end position="209"/>
    </location>
</feature>
<evidence type="ECO:0000313" key="12">
    <source>
        <dbReference type="RefSeq" id="XP_065672517.1"/>
    </source>
</evidence>
<keyword evidence="9 10" id="KW-0472">Membrane</keyword>
<evidence type="ECO:0000256" key="5">
    <source>
        <dbReference type="ARBA" id="ARBA00022597"/>
    </source>
</evidence>
<proteinExistence type="inferred from homology"/>
<keyword evidence="3 10" id="KW-0813">Transport</keyword>
<keyword evidence="6 10" id="KW-0812">Transmembrane</keyword>
<protein>
    <recommendedName>
        <fullName evidence="10">Sugar transporter SWEET</fullName>
    </recommendedName>
</protein>
<evidence type="ECO:0000256" key="10">
    <source>
        <dbReference type="RuleBase" id="RU910715"/>
    </source>
</evidence>
<dbReference type="PANTHER" id="PTHR10791:SF30">
    <property type="entry name" value="SUGAR TRANSPORTER SWEET1"/>
    <property type="match status" value="1"/>
</dbReference>
<evidence type="ECO:0000256" key="4">
    <source>
        <dbReference type="ARBA" id="ARBA00022475"/>
    </source>
</evidence>
<evidence type="ECO:0000256" key="2">
    <source>
        <dbReference type="ARBA" id="ARBA00007809"/>
    </source>
</evidence>
<evidence type="ECO:0000313" key="11">
    <source>
        <dbReference type="Proteomes" id="UP001652625"/>
    </source>
</evidence>
<comment type="subcellular location">
    <subcellularLocation>
        <location evidence="1 10">Cell membrane</location>
        <topology evidence="1 10">Multi-pass membrane protein</topology>
    </subcellularLocation>
</comment>
<accession>A0ABM4DDN8</accession>
<keyword evidence="7" id="KW-0677">Repeat</keyword>